<proteinExistence type="inferred from homology"/>
<organism evidence="6 7">
    <name type="scientific">Pullulanibacillus pueri</name>
    <dbReference type="NCBI Taxonomy" id="1437324"/>
    <lineage>
        <taxon>Bacteria</taxon>
        <taxon>Bacillati</taxon>
        <taxon>Bacillota</taxon>
        <taxon>Bacilli</taxon>
        <taxon>Bacillales</taxon>
        <taxon>Sporolactobacillaceae</taxon>
        <taxon>Pullulanibacillus</taxon>
    </lineage>
</organism>
<dbReference type="GO" id="GO:0046872">
    <property type="term" value="F:metal ion binding"/>
    <property type="evidence" value="ECO:0007669"/>
    <property type="project" value="UniProtKB-KW"/>
</dbReference>
<dbReference type="PROSITE" id="PS00523">
    <property type="entry name" value="SULFATASE_1"/>
    <property type="match status" value="1"/>
</dbReference>
<feature type="domain" description="Sulfatase N-terminal" evidence="5">
    <location>
        <begin position="4"/>
        <end position="329"/>
    </location>
</feature>
<dbReference type="Pfam" id="PF00884">
    <property type="entry name" value="Sulfatase"/>
    <property type="match status" value="1"/>
</dbReference>
<dbReference type="PANTHER" id="PTHR42693:SF53">
    <property type="entry name" value="ENDO-4-O-SULFATASE"/>
    <property type="match status" value="1"/>
</dbReference>
<dbReference type="InterPro" id="IPR000917">
    <property type="entry name" value="Sulfatase_N"/>
</dbReference>
<keyword evidence="3" id="KW-0378">Hydrolase</keyword>
<reference evidence="6" key="2">
    <citation type="submission" date="2020-09" db="EMBL/GenBank/DDBJ databases">
        <authorList>
            <person name="Sun Q."/>
            <person name="Zhou Y."/>
        </authorList>
    </citation>
    <scope>NUCLEOTIDE SEQUENCE</scope>
    <source>
        <strain evidence="6">CGMCC 1.12777</strain>
    </source>
</reference>
<dbReference type="InterPro" id="IPR017850">
    <property type="entry name" value="Alkaline_phosphatase_core_sf"/>
</dbReference>
<dbReference type="SUPFAM" id="SSF53649">
    <property type="entry name" value="Alkaline phosphatase-like"/>
    <property type="match status" value="1"/>
</dbReference>
<dbReference type="InterPro" id="IPR024607">
    <property type="entry name" value="Sulfatase_CS"/>
</dbReference>
<dbReference type="EMBL" id="BMFV01000001">
    <property type="protein sequence ID" value="GGH73552.1"/>
    <property type="molecule type" value="Genomic_DNA"/>
</dbReference>
<evidence type="ECO:0000313" key="6">
    <source>
        <dbReference type="EMBL" id="GGH73552.1"/>
    </source>
</evidence>
<evidence type="ECO:0000259" key="5">
    <source>
        <dbReference type="Pfam" id="PF00884"/>
    </source>
</evidence>
<evidence type="ECO:0000256" key="4">
    <source>
        <dbReference type="ARBA" id="ARBA00022837"/>
    </source>
</evidence>
<sequence length="431" mass="48116">MGKPNVIIIYCDDLGYGDLGCFGSKTMKTPYLDQLAKEGVRFTNWYSNSPVCSPSRAALLTGKHPYKTGVSQILGGKRGTEGLPTSQITLAKRLKEEGYATGLFGKWHLGVTPENSPNAHGFDEFFGFLAGCVDYYSHIFYWQQANGVNPVHDLWHNEKEVWDNGSYLTEVITEKATQFIKEHAEDPFFLYVPYNAPHYPMHAPQHYLDRFPDLPPEQRIMAAMIAAVDDGVGEIVKTLRSIDKYEDSIIFFSSDNGPSTESRNYLDGTETPYFGGSAGQFRGHKGSLFDGGIREPAILSYPRVIPGGQVCDEVGMMMDIAPTLSAICGVDDHELQDMDGENILSMVTERAESPHQQAFWEYSGQLAVREGKWKLVKDGMLDFDRKVADSLHLSDMEADPGEQKNLVDQYPDLAARLERDLEAWSIEIGVL</sequence>
<evidence type="ECO:0000256" key="2">
    <source>
        <dbReference type="ARBA" id="ARBA00022723"/>
    </source>
</evidence>
<keyword evidence="7" id="KW-1185">Reference proteome</keyword>
<comment type="similarity">
    <text evidence="1">Belongs to the sulfatase family.</text>
</comment>
<protein>
    <submittedName>
        <fullName evidence="6">N-acetylgalactosamine-6-sulfatase</fullName>
    </submittedName>
</protein>
<dbReference type="RefSeq" id="WP_229745327.1">
    <property type="nucleotide sequence ID" value="NZ_BMFV01000001.1"/>
</dbReference>
<evidence type="ECO:0000313" key="7">
    <source>
        <dbReference type="Proteomes" id="UP000656813"/>
    </source>
</evidence>
<dbReference type="PANTHER" id="PTHR42693">
    <property type="entry name" value="ARYLSULFATASE FAMILY MEMBER"/>
    <property type="match status" value="1"/>
</dbReference>
<dbReference type="Gene3D" id="3.40.720.10">
    <property type="entry name" value="Alkaline Phosphatase, subunit A"/>
    <property type="match status" value="1"/>
</dbReference>
<dbReference type="Gene3D" id="3.30.1120.10">
    <property type="match status" value="1"/>
</dbReference>
<accession>A0A8J2ZQS6</accession>
<evidence type="ECO:0000256" key="1">
    <source>
        <dbReference type="ARBA" id="ARBA00008779"/>
    </source>
</evidence>
<name>A0A8J2ZQS6_9BACL</name>
<reference evidence="6" key="1">
    <citation type="journal article" date="2014" name="Int. J. Syst. Evol. Microbiol.">
        <title>Complete genome sequence of Corynebacterium casei LMG S-19264T (=DSM 44701T), isolated from a smear-ripened cheese.</title>
        <authorList>
            <consortium name="US DOE Joint Genome Institute (JGI-PGF)"/>
            <person name="Walter F."/>
            <person name="Albersmeier A."/>
            <person name="Kalinowski J."/>
            <person name="Ruckert C."/>
        </authorList>
    </citation>
    <scope>NUCLEOTIDE SEQUENCE</scope>
    <source>
        <strain evidence="6">CGMCC 1.12777</strain>
    </source>
</reference>
<dbReference type="AlphaFoldDB" id="A0A8J2ZQS6"/>
<dbReference type="InterPro" id="IPR050738">
    <property type="entry name" value="Sulfatase"/>
</dbReference>
<dbReference type="GO" id="GO:0004065">
    <property type="term" value="F:arylsulfatase activity"/>
    <property type="evidence" value="ECO:0007669"/>
    <property type="project" value="TreeGrafter"/>
</dbReference>
<keyword evidence="4" id="KW-0106">Calcium</keyword>
<gene>
    <name evidence="6" type="ORF">GCM10007096_00890</name>
</gene>
<evidence type="ECO:0000256" key="3">
    <source>
        <dbReference type="ARBA" id="ARBA00022801"/>
    </source>
</evidence>
<keyword evidence="2" id="KW-0479">Metal-binding</keyword>
<comment type="caution">
    <text evidence="6">The sequence shown here is derived from an EMBL/GenBank/DDBJ whole genome shotgun (WGS) entry which is preliminary data.</text>
</comment>
<dbReference type="Proteomes" id="UP000656813">
    <property type="component" value="Unassembled WGS sequence"/>
</dbReference>